<reference evidence="1" key="1">
    <citation type="journal article" date="2022" name="Int. J. Mol. Sci.">
        <title>Draft Genome of Tanacetum Coccineum: Genomic Comparison of Closely Related Tanacetum-Family Plants.</title>
        <authorList>
            <person name="Yamashiro T."/>
            <person name="Shiraishi A."/>
            <person name="Nakayama K."/>
            <person name="Satake H."/>
        </authorList>
    </citation>
    <scope>NUCLEOTIDE SEQUENCE</scope>
</reference>
<name>A0ABQ5HTS8_9ASTR</name>
<evidence type="ECO:0000313" key="1">
    <source>
        <dbReference type="EMBL" id="GJT90881.1"/>
    </source>
</evidence>
<proteinExistence type="predicted"/>
<comment type="caution">
    <text evidence="1">The sequence shown here is derived from an EMBL/GenBank/DDBJ whole genome shotgun (WGS) entry which is preliminary data.</text>
</comment>
<feature type="non-terminal residue" evidence="1">
    <location>
        <position position="50"/>
    </location>
</feature>
<sequence length="50" mass="5636">MLWHQNSECQTTPTEFWCHGISGVKPYFADVASLLKFGTKSLAPRLLVLL</sequence>
<accession>A0ABQ5HTS8</accession>
<keyword evidence="2" id="KW-1185">Reference proteome</keyword>
<organism evidence="1 2">
    <name type="scientific">Tanacetum coccineum</name>
    <dbReference type="NCBI Taxonomy" id="301880"/>
    <lineage>
        <taxon>Eukaryota</taxon>
        <taxon>Viridiplantae</taxon>
        <taxon>Streptophyta</taxon>
        <taxon>Embryophyta</taxon>
        <taxon>Tracheophyta</taxon>
        <taxon>Spermatophyta</taxon>
        <taxon>Magnoliopsida</taxon>
        <taxon>eudicotyledons</taxon>
        <taxon>Gunneridae</taxon>
        <taxon>Pentapetalae</taxon>
        <taxon>asterids</taxon>
        <taxon>campanulids</taxon>
        <taxon>Asterales</taxon>
        <taxon>Asteraceae</taxon>
        <taxon>Asteroideae</taxon>
        <taxon>Anthemideae</taxon>
        <taxon>Anthemidinae</taxon>
        <taxon>Tanacetum</taxon>
    </lineage>
</organism>
<dbReference type="EMBL" id="BQNB010019965">
    <property type="protein sequence ID" value="GJT90881.1"/>
    <property type="molecule type" value="Genomic_DNA"/>
</dbReference>
<evidence type="ECO:0000313" key="2">
    <source>
        <dbReference type="Proteomes" id="UP001151760"/>
    </source>
</evidence>
<protein>
    <submittedName>
        <fullName evidence="1">Uncharacterized protein</fullName>
    </submittedName>
</protein>
<dbReference type="Proteomes" id="UP001151760">
    <property type="component" value="Unassembled WGS sequence"/>
</dbReference>
<reference evidence="1" key="2">
    <citation type="submission" date="2022-01" db="EMBL/GenBank/DDBJ databases">
        <authorList>
            <person name="Yamashiro T."/>
            <person name="Shiraishi A."/>
            <person name="Satake H."/>
            <person name="Nakayama K."/>
        </authorList>
    </citation>
    <scope>NUCLEOTIDE SEQUENCE</scope>
</reference>
<gene>
    <name evidence="1" type="ORF">Tco_1079726</name>
</gene>